<dbReference type="InterPro" id="IPR050126">
    <property type="entry name" value="Ap4A_hydrolase"/>
</dbReference>
<evidence type="ECO:0000313" key="2">
    <source>
        <dbReference type="EMBL" id="GEP00545.1"/>
    </source>
</evidence>
<dbReference type="OrthoDB" id="9807890at2"/>
<proteinExistence type="predicted"/>
<comment type="caution">
    <text evidence="2">The sequence shown here is derived from an EMBL/GenBank/DDBJ whole genome shotgun (WGS) entry which is preliminary data.</text>
</comment>
<dbReference type="AlphaFoldDB" id="A0A512IS58"/>
<sequence length="233" mass="25471">MAFTFAVPDLHGRADLLDLALAAVTARGGGTVVFTGDYVDRGPTSRQIIERLMAGAPEGQRWLILKGNHEDMMVEVCRGRAPIELWVQNGGGSTLVSYGHPRRCEAVDLSVVPSEHVAWLDRLGLLFADEHRIYVHAGIDPTLPFTAQSKKTMLWMRDHGAFDDGFEGKHVVHGHTPLPDGPDRRPGRTNLDTLAWHTGRLCIGVFDDDVPGGPVEVIEIRGELIDALTGRAT</sequence>
<organism evidence="2 3">
    <name type="scientific">Methylobacterium haplocladii</name>
    <dbReference type="NCBI Taxonomy" id="1176176"/>
    <lineage>
        <taxon>Bacteria</taxon>
        <taxon>Pseudomonadati</taxon>
        <taxon>Pseudomonadota</taxon>
        <taxon>Alphaproteobacteria</taxon>
        <taxon>Hyphomicrobiales</taxon>
        <taxon>Methylobacteriaceae</taxon>
        <taxon>Methylobacterium</taxon>
    </lineage>
</organism>
<dbReference type="GO" id="GO:0005737">
    <property type="term" value="C:cytoplasm"/>
    <property type="evidence" value="ECO:0007669"/>
    <property type="project" value="TreeGrafter"/>
</dbReference>
<dbReference type="GO" id="GO:0016791">
    <property type="term" value="F:phosphatase activity"/>
    <property type="evidence" value="ECO:0007669"/>
    <property type="project" value="TreeGrafter"/>
</dbReference>
<dbReference type="InterPro" id="IPR029052">
    <property type="entry name" value="Metallo-depent_PP-like"/>
</dbReference>
<protein>
    <submittedName>
        <fullName evidence="2">Serine/threonine protein phosphatase</fullName>
    </submittedName>
</protein>
<dbReference type="PANTHER" id="PTHR42850:SF4">
    <property type="entry name" value="ZINC-DEPENDENT ENDOPOLYPHOSPHATASE"/>
    <property type="match status" value="1"/>
</dbReference>
<dbReference type="GO" id="GO:0110154">
    <property type="term" value="P:RNA decapping"/>
    <property type="evidence" value="ECO:0007669"/>
    <property type="project" value="TreeGrafter"/>
</dbReference>
<reference evidence="2 3" key="1">
    <citation type="submission" date="2019-07" db="EMBL/GenBank/DDBJ databases">
        <title>Whole genome shotgun sequence of Methylobacterium haplocladii NBRC 107714.</title>
        <authorList>
            <person name="Hosoyama A."/>
            <person name="Uohara A."/>
            <person name="Ohji S."/>
            <person name="Ichikawa N."/>
        </authorList>
    </citation>
    <scope>NUCLEOTIDE SEQUENCE [LARGE SCALE GENOMIC DNA]</scope>
    <source>
        <strain evidence="2 3">NBRC 107714</strain>
    </source>
</reference>
<name>A0A512IS58_9HYPH</name>
<keyword evidence="3" id="KW-1185">Reference proteome</keyword>
<accession>A0A512IS58</accession>
<evidence type="ECO:0000313" key="3">
    <source>
        <dbReference type="Proteomes" id="UP000321258"/>
    </source>
</evidence>
<dbReference type="Pfam" id="PF00149">
    <property type="entry name" value="Metallophos"/>
    <property type="match status" value="1"/>
</dbReference>
<feature type="domain" description="Calcineurin-like phosphoesterase" evidence="1">
    <location>
        <begin position="8"/>
        <end position="188"/>
    </location>
</feature>
<dbReference type="GO" id="GO:0008803">
    <property type="term" value="F:bis(5'-nucleosyl)-tetraphosphatase (symmetrical) activity"/>
    <property type="evidence" value="ECO:0007669"/>
    <property type="project" value="TreeGrafter"/>
</dbReference>
<dbReference type="Proteomes" id="UP000321258">
    <property type="component" value="Unassembled WGS sequence"/>
</dbReference>
<dbReference type="Gene3D" id="3.60.21.10">
    <property type="match status" value="1"/>
</dbReference>
<dbReference type="InterPro" id="IPR004843">
    <property type="entry name" value="Calcineurin-like_PHP"/>
</dbReference>
<dbReference type="EMBL" id="BJZT01000032">
    <property type="protein sequence ID" value="GEP00545.1"/>
    <property type="molecule type" value="Genomic_DNA"/>
</dbReference>
<gene>
    <name evidence="2" type="ORF">MHA02_29320</name>
</gene>
<dbReference type="PANTHER" id="PTHR42850">
    <property type="entry name" value="METALLOPHOSPHOESTERASE"/>
    <property type="match status" value="1"/>
</dbReference>
<dbReference type="RefSeq" id="WP_147079922.1">
    <property type="nucleotide sequence ID" value="NZ_BJZT01000032.1"/>
</dbReference>
<dbReference type="SUPFAM" id="SSF56300">
    <property type="entry name" value="Metallo-dependent phosphatases"/>
    <property type="match status" value="1"/>
</dbReference>
<evidence type="ECO:0000259" key="1">
    <source>
        <dbReference type="Pfam" id="PF00149"/>
    </source>
</evidence>